<comment type="catalytic activity">
    <reaction evidence="1">
        <text>Random endo-hydrolysis of N-acetyl-beta-D-glucosaminide (1-&gt;4)-beta-linkages in chitin and chitodextrins.</text>
        <dbReference type="EC" id="3.2.1.14"/>
    </reaction>
</comment>
<dbReference type="InterPro" id="IPR050314">
    <property type="entry name" value="Glycosyl_Hydrlase_18"/>
</dbReference>
<dbReference type="EC" id="3.2.1.14" evidence="2"/>
<evidence type="ECO:0000259" key="5">
    <source>
        <dbReference type="PROSITE" id="PS51910"/>
    </source>
</evidence>
<dbReference type="PANTHER" id="PTHR11177:SF317">
    <property type="entry name" value="CHITINASE 12-RELATED"/>
    <property type="match status" value="1"/>
</dbReference>
<feature type="chain" id="PRO_5047354855" description="chitinase" evidence="4">
    <location>
        <begin position="25"/>
        <end position="371"/>
    </location>
</feature>
<dbReference type="SUPFAM" id="SSF51445">
    <property type="entry name" value="(Trans)glycosidases"/>
    <property type="match status" value="1"/>
</dbReference>
<name>A0ABM7MH51_9BURK</name>
<evidence type="ECO:0000256" key="4">
    <source>
        <dbReference type="SAM" id="SignalP"/>
    </source>
</evidence>
<proteinExistence type="predicted"/>
<dbReference type="Gene3D" id="3.10.50.10">
    <property type="match status" value="1"/>
</dbReference>
<evidence type="ECO:0000256" key="1">
    <source>
        <dbReference type="ARBA" id="ARBA00000822"/>
    </source>
</evidence>
<keyword evidence="3" id="KW-0146">Chitin degradation</keyword>
<protein>
    <recommendedName>
        <fullName evidence="2">chitinase</fullName>
        <ecNumber evidence="2">3.2.1.14</ecNumber>
    </recommendedName>
</protein>
<keyword evidence="3" id="KW-0119">Carbohydrate metabolism</keyword>
<evidence type="ECO:0000256" key="3">
    <source>
        <dbReference type="ARBA" id="ARBA00023024"/>
    </source>
</evidence>
<organism evidence="6 7">
    <name type="scientific">Rhodoferax lithotrophicus</name>
    <dbReference type="NCBI Taxonomy" id="2798804"/>
    <lineage>
        <taxon>Bacteria</taxon>
        <taxon>Pseudomonadati</taxon>
        <taxon>Pseudomonadota</taxon>
        <taxon>Betaproteobacteria</taxon>
        <taxon>Burkholderiales</taxon>
        <taxon>Comamonadaceae</taxon>
        <taxon>Rhodoferax</taxon>
    </lineage>
</organism>
<dbReference type="InterPro" id="IPR001223">
    <property type="entry name" value="Glyco_hydro18_cat"/>
</dbReference>
<keyword evidence="4" id="KW-0732">Signal</keyword>
<reference evidence="6 7" key="1">
    <citation type="journal article" date="2021" name="Microbiol. Spectr.">
        <title>A Single Bacterium Capable of Oxidation and Reduction of Iron at Circumneutral pH.</title>
        <authorList>
            <person name="Kato S."/>
            <person name="Ohkuma M."/>
        </authorList>
    </citation>
    <scope>NUCLEOTIDE SEQUENCE [LARGE SCALE GENOMIC DNA]</scope>
    <source>
        <strain evidence="6 7">MIZ03</strain>
    </source>
</reference>
<evidence type="ECO:0000313" key="7">
    <source>
        <dbReference type="Proteomes" id="UP000824366"/>
    </source>
</evidence>
<sequence length="371" mass="42328">MTTRFYRACLIFCLMILSQSTVMGQPLKAMGYLAWWMPQSWQNLPLQEMDRLFFFELKVDSSGAIAERHGWPEQWVELQQATQRQKTPLDLTLTLFDAETFNQLFSSDQAPNKLLAECLELAANPYVNGLHLDFEIYGGASSKAITNYRLFLTQLSQQLHGLSPARGLSVFLPVQTESALYDAPSLSLMDWVVSQSYDSHYRSSKHAGPVAPLTGSDELTWEKAAADAFALGVPRNRLILTFPLYGYEWMVLDNKPRSPTQKMGVTTTFSEVDKELLPDVQISITQRVKQFGATQDPSSGSSYYQFQNQQGQHVQGWFEDWWSLSRKIDFVKAEKLGGITFFVLGYDKEQLLGYYLYQKKPKSLDDLIDRQ</sequence>
<evidence type="ECO:0000313" key="6">
    <source>
        <dbReference type="EMBL" id="BCO25527.1"/>
    </source>
</evidence>
<dbReference type="InterPro" id="IPR017853">
    <property type="entry name" value="GH"/>
</dbReference>
<dbReference type="PROSITE" id="PS51910">
    <property type="entry name" value="GH18_2"/>
    <property type="match status" value="1"/>
</dbReference>
<dbReference type="InterPro" id="IPR029070">
    <property type="entry name" value="Chitinase_insertion_sf"/>
</dbReference>
<dbReference type="SMART" id="SM00636">
    <property type="entry name" value="Glyco_18"/>
    <property type="match status" value="1"/>
</dbReference>
<dbReference type="Pfam" id="PF00704">
    <property type="entry name" value="Glyco_hydro_18"/>
    <property type="match status" value="1"/>
</dbReference>
<accession>A0ABM7MH51</accession>
<keyword evidence="7" id="KW-1185">Reference proteome</keyword>
<gene>
    <name evidence="6" type="ORF">MIZ03_0388</name>
</gene>
<dbReference type="InterPro" id="IPR011583">
    <property type="entry name" value="Chitinase_II/V-like_cat"/>
</dbReference>
<feature type="signal peptide" evidence="4">
    <location>
        <begin position="1"/>
        <end position="24"/>
    </location>
</feature>
<dbReference type="Gene3D" id="3.20.20.80">
    <property type="entry name" value="Glycosidases"/>
    <property type="match status" value="1"/>
</dbReference>
<keyword evidence="3" id="KW-0624">Polysaccharide degradation</keyword>
<evidence type="ECO:0000256" key="2">
    <source>
        <dbReference type="ARBA" id="ARBA00012729"/>
    </source>
</evidence>
<dbReference type="EMBL" id="AP024238">
    <property type="protein sequence ID" value="BCO25527.1"/>
    <property type="molecule type" value="Genomic_DNA"/>
</dbReference>
<dbReference type="PANTHER" id="PTHR11177">
    <property type="entry name" value="CHITINASE"/>
    <property type="match status" value="1"/>
</dbReference>
<feature type="domain" description="GH18" evidence="5">
    <location>
        <begin position="27"/>
        <end position="371"/>
    </location>
</feature>
<dbReference type="Proteomes" id="UP000824366">
    <property type="component" value="Chromosome"/>
</dbReference>